<dbReference type="InterPro" id="IPR031346">
    <property type="entry name" value="DUF2154_N"/>
</dbReference>
<feature type="domain" description="DUF2154" evidence="2">
    <location>
        <begin position="106"/>
        <end position="196"/>
    </location>
</feature>
<keyword evidence="1" id="KW-0472">Membrane</keyword>
<dbReference type="Proteomes" id="UP000485367">
    <property type="component" value="Unassembled WGS sequence"/>
</dbReference>
<dbReference type="Pfam" id="PF17115">
    <property type="entry name" value="Toast_rack_N"/>
    <property type="match status" value="1"/>
</dbReference>
<dbReference type="Pfam" id="PF18917">
    <property type="entry name" value="LiaI-LiaF-like_TM1"/>
    <property type="match status" value="1"/>
</dbReference>
<reference evidence="4" key="1">
    <citation type="submission" date="2017-02" db="EMBL/GenBank/DDBJ databases">
        <title>Delving into the versatile metabolic prowess of the omnipresent phylum Bacteroidetes.</title>
        <authorList>
            <person name="Nobu M.K."/>
            <person name="Mei R."/>
            <person name="Narihiro T."/>
            <person name="Kuroda K."/>
            <person name="Liu W.-T."/>
        </authorList>
    </citation>
    <scope>NUCLEOTIDE SEQUENCE</scope>
    <source>
        <strain evidence="4">ADurb.Bin280</strain>
    </source>
</reference>
<feature type="transmembrane region" description="Helical" evidence="1">
    <location>
        <begin position="62"/>
        <end position="80"/>
    </location>
</feature>
<dbReference type="EMBL" id="MWBO01000023">
    <property type="protein sequence ID" value="OQA52699.1"/>
    <property type="molecule type" value="Genomic_DNA"/>
</dbReference>
<gene>
    <name evidence="4" type="ORF">BWY43_00367</name>
</gene>
<proteinExistence type="predicted"/>
<feature type="transmembrane region" description="Helical" evidence="1">
    <location>
        <begin position="7"/>
        <end position="26"/>
    </location>
</feature>
<organism evidence="4">
    <name type="scientific">candidate division WS2 bacterium ADurb.Bin280</name>
    <dbReference type="NCBI Taxonomy" id="1852829"/>
    <lineage>
        <taxon>Bacteria</taxon>
        <taxon>candidate division WS2</taxon>
    </lineage>
</organism>
<evidence type="ECO:0000313" key="4">
    <source>
        <dbReference type="EMBL" id="OQA52699.1"/>
    </source>
</evidence>
<keyword evidence="1" id="KW-0812">Transmembrane</keyword>
<feature type="transmembrane region" description="Helical" evidence="1">
    <location>
        <begin position="38"/>
        <end position="55"/>
    </location>
</feature>
<keyword evidence="1" id="KW-1133">Transmembrane helix</keyword>
<accession>A0A1V5SDT7</accession>
<dbReference type="InterPro" id="IPR043726">
    <property type="entry name" value="LiaI-LiaF-like_TM1"/>
</dbReference>
<evidence type="ECO:0000256" key="1">
    <source>
        <dbReference type="SAM" id="Phobius"/>
    </source>
</evidence>
<feature type="domain" description="LiaI-LiaF-like transmembrane region" evidence="3">
    <location>
        <begin position="7"/>
        <end position="51"/>
    </location>
</feature>
<comment type="caution">
    <text evidence="4">The sequence shown here is derived from an EMBL/GenBank/DDBJ whole genome shotgun (WGS) entry which is preliminary data.</text>
</comment>
<evidence type="ECO:0000259" key="2">
    <source>
        <dbReference type="Pfam" id="PF17115"/>
    </source>
</evidence>
<evidence type="ECO:0008006" key="5">
    <source>
        <dbReference type="Google" id="ProtNLM"/>
    </source>
</evidence>
<name>A0A1V5SDT7_9BACT</name>
<evidence type="ECO:0000259" key="3">
    <source>
        <dbReference type="Pfam" id="PF18917"/>
    </source>
</evidence>
<sequence>MNIGRLLSGLIILTIGVLVLLNNFGIIESFNFYDLLKYWPIILVIIGLSILFKLLPKPLEAILNILLALGIAVGLTYVVINAINSQASPSATSPSSKQIAEPVNEDAKRAKIEVNAGAADISIEGGSTLLVEGTVENIFGSTSIFRQYDQSQGVDEIKINQFSRNWFNNLGRSSKNIWNLSINQEIETDLLVSSGASKLDIDLSDTNVKNLEIDAGASTINIDTDSSFAELASTIKAGASTINLRVPKDTGLEIELNAALTTNNFEKQGLLKNDKIYRNDGFENFSKKVRLAIDAGASTVNLERY</sequence>
<dbReference type="AlphaFoldDB" id="A0A1V5SDT7"/>
<protein>
    <recommendedName>
        <fullName evidence="5">DUF5668 domain-containing protein</fullName>
    </recommendedName>
</protein>